<organism evidence="14 15">
    <name type="scientific">Necator americanus</name>
    <name type="common">Human hookworm</name>
    <dbReference type="NCBI Taxonomy" id="51031"/>
    <lineage>
        <taxon>Eukaryota</taxon>
        <taxon>Metazoa</taxon>
        <taxon>Ecdysozoa</taxon>
        <taxon>Nematoda</taxon>
        <taxon>Chromadorea</taxon>
        <taxon>Rhabditida</taxon>
        <taxon>Rhabditina</taxon>
        <taxon>Rhabditomorpha</taxon>
        <taxon>Strongyloidea</taxon>
        <taxon>Ancylostomatidae</taxon>
        <taxon>Bunostominae</taxon>
        <taxon>Necator</taxon>
    </lineage>
</organism>
<keyword evidence="6 12" id="KW-1133">Transmembrane helix</keyword>
<feature type="transmembrane region" description="Helical" evidence="12">
    <location>
        <begin position="342"/>
        <end position="367"/>
    </location>
</feature>
<feature type="domain" description="G-protein coupled receptors family 1 profile" evidence="13">
    <location>
        <begin position="280"/>
        <end position="532"/>
    </location>
</feature>
<dbReference type="Gene3D" id="3.80.10.10">
    <property type="entry name" value="Ribonuclease Inhibitor"/>
    <property type="match status" value="1"/>
</dbReference>
<sequence length="756" mass="84492">MPSMEMTEAHKMDVEVDLSGNQIQYIGDGRVRSVRARSLRLSNNKIKEIAGYAFTGSTFLKLALNGNEELTDLSTDAFKGITELHHLDLSDTSISQLPIIGLKNLKTLTLKHVPTLKKLPPVLSFTHLETAHFTYPHHCCLFKYVDDVVEGENGLYKNNAKEIHHRICKQRETLRSRRQVSITPTLAPSNSDLWSNLFEQWLRDTDELLDNDDEDLPAFDPSEIGATRCLAVEEVATVQGFYQNITCTPQPDAFNPCENIVGLWFLRRAIWAVCTAAIVGNVLVWVILALAFEKRMRVHYLFMINLAIADFITGVYLAVLAVQDVRTGDEYYRHAVGWQTSWGCSMAGFFAVLSSELSITSMFFIAFEMAYNTRNAFYGQRLRFSIACAMMAGGWTFAIIMASFPLLGVSSYTTASICLPLRLHNFADRDEIFQAYLIFLLLFNLLAFIAMVVCYGFLMFMLKDPSTPSRAEDNLIIKKMVWLVGADFLCWFPTLFFGLSAAMNYPLISLSSAKFLLVFFFPINASANPFLYVFFTKVGSPTRLGVSQMTSLNSTPRGSNCSTMPTTETDMPDTPRRSSPRVSFQDNISYSSRPSSDSTRPSFGWSKRISSIPEVSDLSEHSSESHHEHVPTQKNTFTSESRPRFGLSLNRFGFGGHRQSSGGMDSGRGSMASVSTRDTGERSSLASRDGGSIDTDSSVTAKLLFPPSSQPTSVSPTTRRSSWMPRLLSRQRTSSLIRPQLVVSDYTQMENITSTS</sequence>
<feature type="transmembrane region" description="Helical" evidence="12">
    <location>
        <begin position="433"/>
        <end position="460"/>
    </location>
</feature>
<feature type="transmembrane region" description="Helical" evidence="12">
    <location>
        <begin position="299"/>
        <end position="322"/>
    </location>
</feature>
<dbReference type="PANTHER" id="PTHR24372">
    <property type="entry name" value="GLYCOPROTEIN HORMONE RECEPTOR"/>
    <property type="match status" value="1"/>
</dbReference>
<gene>
    <name evidence="14" type="primary">Necator_chrV.g20045</name>
    <name evidence="14" type="ORF">RB195_015253</name>
</gene>
<feature type="transmembrane region" description="Helical" evidence="12">
    <location>
        <begin position="515"/>
        <end position="535"/>
    </location>
</feature>
<keyword evidence="2" id="KW-1003">Cell membrane</keyword>
<evidence type="ECO:0000313" key="14">
    <source>
        <dbReference type="EMBL" id="KAK6757315.1"/>
    </source>
</evidence>
<keyword evidence="15" id="KW-1185">Reference proteome</keyword>
<keyword evidence="8 12" id="KW-0472">Membrane</keyword>
<protein>
    <recommendedName>
        <fullName evidence="13">G-protein coupled receptors family 1 profile domain-containing protein</fullName>
    </recommendedName>
</protein>
<feature type="compositionally biased region" description="Polar residues" evidence="11">
    <location>
        <begin position="674"/>
        <end position="686"/>
    </location>
</feature>
<feature type="transmembrane region" description="Helical" evidence="12">
    <location>
        <begin position="388"/>
        <end position="413"/>
    </location>
</feature>
<keyword evidence="9" id="KW-0675">Receptor</keyword>
<dbReference type="SUPFAM" id="SSF52058">
    <property type="entry name" value="L domain-like"/>
    <property type="match status" value="1"/>
</dbReference>
<keyword evidence="5" id="KW-0677">Repeat</keyword>
<keyword evidence="4 12" id="KW-0812">Transmembrane</keyword>
<dbReference type="PROSITE" id="PS50262">
    <property type="entry name" value="G_PROTEIN_RECEP_F1_2"/>
    <property type="match status" value="1"/>
</dbReference>
<feature type="compositionally biased region" description="Basic and acidic residues" evidence="11">
    <location>
        <begin position="618"/>
        <end position="631"/>
    </location>
</feature>
<dbReference type="InterPro" id="IPR000276">
    <property type="entry name" value="GPCR_Rhodpsn"/>
</dbReference>
<dbReference type="Proteomes" id="UP001303046">
    <property type="component" value="Unassembled WGS sequence"/>
</dbReference>
<feature type="region of interest" description="Disordered" evidence="11">
    <location>
        <begin position="548"/>
        <end position="722"/>
    </location>
</feature>
<evidence type="ECO:0000256" key="6">
    <source>
        <dbReference type="ARBA" id="ARBA00022989"/>
    </source>
</evidence>
<evidence type="ECO:0000256" key="7">
    <source>
        <dbReference type="ARBA" id="ARBA00023040"/>
    </source>
</evidence>
<evidence type="ECO:0000256" key="1">
    <source>
        <dbReference type="ARBA" id="ARBA00004651"/>
    </source>
</evidence>
<feature type="compositionally biased region" description="Low complexity" evidence="11">
    <location>
        <begin position="589"/>
        <end position="602"/>
    </location>
</feature>
<name>A0ABR1E3Y3_NECAM</name>
<dbReference type="InterPro" id="IPR001611">
    <property type="entry name" value="Leu-rich_rpt"/>
</dbReference>
<dbReference type="InterPro" id="IPR002131">
    <property type="entry name" value="Gphrmn_rcpt_fam"/>
</dbReference>
<comment type="subcellular location">
    <subcellularLocation>
        <location evidence="1">Cell membrane</location>
        <topology evidence="1">Multi-pass membrane protein</topology>
    </subcellularLocation>
</comment>
<dbReference type="PRINTS" id="PR00237">
    <property type="entry name" value="GPCRRHODOPSN"/>
</dbReference>
<dbReference type="SUPFAM" id="SSF81321">
    <property type="entry name" value="Family A G protein-coupled receptor-like"/>
    <property type="match status" value="1"/>
</dbReference>
<dbReference type="Pfam" id="PF13855">
    <property type="entry name" value="LRR_8"/>
    <property type="match status" value="1"/>
</dbReference>
<keyword evidence="3" id="KW-0433">Leucine-rich repeat</keyword>
<evidence type="ECO:0000256" key="10">
    <source>
        <dbReference type="ARBA" id="ARBA00023224"/>
    </source>
</evidence>
<keyword evidence="7" id="KW-0297">G-protein coupled receptor</keyword>
<keyword evidence="10" id="KW-0807">Transducer</keyword>
<feature type="compositionally biased region" description="Low complexity" evidence="11">
    <location>
        <begin position="706"/>
        <end position="722"/>
    </location>
</feature>
<dbReference type="PRINTS" id="PR00373">
    <property type="entry name" value="GLYCHORMONER"/>
</dbReference>
<comment type="caution">
    <text evidence="14">The sequence shown here is derived from an EMBL/GenBank/DDBJ whole genome shotgun (WGS) entry which is preliminary data.</text>
</comment>
<evidence type="ECO:0000259" key="13">
    <source>
        <dbReference type="PROSITE" id="PS50262"/>
    </source>
</evidence>
<dbReference type="InterPro" id="IPR017452">
    <property type="entry name" value="GPCR_Rhodpsn_7TM"/>
</dbReference>
<evidence type="ECO:0000256" key="8">
    <source>
        <dbReference type="ARBA" id="ARBA00023136"/>
    </source>
</evidence>
<evidence type="ECO:0000256" key="4">
    <source>
        <dbReference type="ARBA" id="ARBA00022692"/>
    </source>
</evidence>
<proteinExistence type="predicted"/>
<evidence type="ECO:0000256" key="2">
    <source>
        <dbReference type="ARBA" id="ARBA00022475"/>
    </source>
</evidence>
<feature type="compositionally biased region" description="Polar residues" evidence="11">
    <location>
        <begin position="548"/>
        <end position="562"/>
    </location>
</feature>
<accession>A0ABR1E3Y3</accession>
<evidence type="ECO:0000256" key="12">
    <source>
        <dbReference type="SAM" id="Phobius"/>
    </source>
</evidence>
<dbReference type="Gene3D" id="1.20.1070.10">
    <property type="entry name" value="Rhodopsin 7-helix transmembrane proteins"/>
    <property type="match status" value="1"/>
</dbReference>
<evidence type="ECO:0000256" key="3">
    <source>
        <dbReference type="ARBA" id="ARBA00022614"/>
    </source>
</evidence>
<evidence type="ECO:0000256" key="11">
    <source>
        <dbReference type="SAM" id="MobiDB-lite"/>
    </source>
</evidence>
<evidence type="ECO:0000313" key="15">
    <source>
        <dbReference type="Proteomes" id="UP001303046"/>
    </source>
</evidence>
<dbReference type="Pfam" id="PF00001">
    <property type="entry name" value="7tm_1"/>
    <property type="match status" value="1"/>
</dbReference>
<evidence type="ECO:0000256" key="9">
    <source>
        <dbReference type="ARBA" id="ARBA00023170"/>
    </source>
</evidence>
<feature type="transmembrane region" description="Helical" evidence="12">
    <location>
        <begin position="481"/>
        <end position="503"/>
    </location>
</feature>
<feature type="transmembrane region" description="Helical" evidence="12">
    <location>
        <begin position="269"/>
        <end position="292"/>
    </location>
</feature>
<evidence type="ECO:0000256" key="5">
    <source>
        <dbReference type="ARBA" id="ARBA00022737"/>
    </source>
</evidence>
<dbReference type="EMBL" id="JAVFWL010000005">
    <property type="protein sequence ID" value="KAK6757315.1"/>
    <property type="molecule type" value="Genomic_DNA"/>
</dbReference>
<dbReference type="InterPro" id="IPR032675">
    <property type="entry name" value="LRR_dom_sf"/>
</dbReference>
<reference evidence="14 15" key="1">
    <citation type="submission" date="2023-08" db="EMBL/GenBank/DDBJ databases">
        <title>A Necator americanus chromosomal reference genome.</title>
        <authorList>
            <person name="Ilik V."/>
            <person name="Petrzelkova K.J."/>
            <person name="Pardy F."/>
            <person name="Fuh T."/>
            <person name="Niatou-Singa F.S."/>
            <person name="Gouil Q."/>
            <person name="Baker L."/>
            <person name="Ritchie M.E."/>
            <person name="Jex A.R."/>
            <person name="Gazzola D."/>
            <person name="Li H."/>
            <person name="Toshio Fujiwara R."/>
            <person name="Zhan B."/>
            <person name="Aroian R.V."/>
            <person name="Pafco B."/>
            <person name="Schwarz E.M."/>
        </authorList>
    </citation>
    <scope>NUCLEOTIDE SEQUENCE [LARGE SCALE GENOMIC DNA]</scope>
    <source>
        <strain evidence="14 15">Aroian</strain>
        <tissue evidence="14">Whole animal</tissue>
    </source>
</reference>
<feature type="compositionally biased region" description="Low complexity" evidence="11">
    <location>
        <begin position="660"/>
        <end position="673"/>
    </location>
</feature>
<dbReference type="PANTHER" id="PTHR24372:SF74">
    <property type="entry name" value="LP13728P"/>
    <property type="match status" value="1"/>
</dbReference>